<name>A0AAN1VYX1_9PROT</name>
<dbReference type="RefSeq" id="WP_212786275.1">
    <property type="nucleotide sequence ID" value="NZ_AP019536.1"/>
</dbReference>
<dbReference type="KEGG" id="fku:FGKAn22_03510"/>
<keyword evidence="4" id="KW-1185">Reference proteome</keyword>
<proteinExistence type="predicted"/>
<feature type="region of interest" description="Disordered" evidence="1">
    <location>
        <begin position="101"/>
        <end position="122"/>
    </location>
</feature>
<dbReference type="SUPFAM" id="SSF48452">
    <property type="entry name" value="TPR-like"/>
    <property type="match status" value="1"/>
</dbReference>
<dbReference type="AlphaFoldDB" id="A0AAN1VYX1"/>
<gene>
    <name evidence="3" type="ORF">FGKAn22_03510</name>
</gene>
<sequence>MSVINQVLNQLEQRGANTAPEQTMVRSVPPARRSLLKPFLLVLLLAAVGSAAWLQVWKPAVVSPNVTQPVTTAMPPDESVQEMGPASRLSFDLSSVPLPSAAREEKSTAVSHSSEGIQTANEPGKPRFLIAQNAPAVEAAAGELPVKKVSQAQQADAEFRRGISLMQQGRVAEAITGYEATLRLDAAHHAARQALAALLLEGKRTADAERVLQEGLKDRPEQAGFAMLLARLQVERGAVEQAVATLENSLPYAGNQADYQAFVAAMLQRQGRHMEAVNHYQLALQHAPSNGVWLMGYGISLQGLQRNADARDAFKRALDSQTLSPDLQKFVQQKLKEL</sequence>
<dbReference type="Pfam" id="PF14559">
    <property type="entry name" value="TPR_19"/>
    <property type="match status" value="1"/>
</dbReference>
<organism evidence="3 4">
    <name type="scientific">Ferrigenium kumadai</name>
    <dbReference type="NCBI Taxonomy" id="1682490"/>
    <lineage>
        <taxon>Bacteria</taxon>
        <taxon>Pseudomonadati</taxon>
        <taxon>Pseudomonadota</taxon>
        <taxon>Betaproteobacteria</taxon>
        <taxon>Nitrosomonadales</taxon>
        <taxon>Gallionellaceae</taxon>
        <taxon>Ferrigenium</taxon>
    </lineage>
</organism>
<dbReference type="InterPro" id="IPR019734">
    <property type="entry name" value="TPR_rpt"/>
</dbReference>
<dbReference type="Pfam" id="PF13432">
    <property type="entry name" value="TPR_16"/>
    <property type="match status" value="1"/>
</dbReference>
<reference evidence="3 4" key="1">
    <citation type="submission" date="2019-03" db="EMBL/GenBank/DDBJ databases">
        <title>Complete genome sequence of Ferrigenium kumadai strain An22, a microaerophilic iron-oxidizing bacterium isolated from a paddy field soil.</title>
        <authorList>
            <person name="Watanabe T."/>
            <person name="Asakawa S."/>
        </authorList>
    </citation>
    <scope>NUCLEOTIDE SEQUENCE [LARGE SCALE GENOMIC DNA]</scope>
    <source>
        <strain evidence="3 4">An22</strain>
    </source>
</reference>
<feature type="transmembrane region" description="Helical" evidence="2">
    <location>
        <begin position="39"/>
        <end position="57"/>
    </location>
</feature>
<keyword evidence="2" id="KW-0472">Membrane</keyword>
<evidence type="ECO:0000313" key="4">
    <source>
        <dbReference type="Proteomes" id="UP001319121"/>
    </source>
</evidence>
<dbReference type="Gene3D" id="1.25.40.10">
    <property type="entry name" value="Tetratricopeptide repeat domain"/>
    <property type="match status" value="2"/>
</dbReference>
<accession>A0AAN1VYX1</accession>
<dbReference type="SMART" id="SM00028">
    <property type="entry name" value="TPR"/>
    <property type="match status" value="2"/>
</dbReference>
<evidence type="ECO:0000313" key="3">
    <source>
        <dbReference type="EMBL" id="BBI98658.1"/>
    </source>
</evidence>
<evidence type="ECO:0008006" key="5">
    <source>
        <dbReference type="Google" id="ProtNLM"/>
    </source>
</evidence>
<keyword evidence="2" id="KW-1133">Transmembrane helix</keyword>
<keyword evidence="2" id="KW-0812">Transmembrane</keyword>
<dbReference type="EMBL" id="AP019536">
    <property type="protein sequence ID" value="BBI98658.1"/>
    <property type="molecule type" value="Genomic_DNA"/>
</dbReference>
<dbReference type="InterPro" id="IPR052943">
    <property type="entry name" value="TMTC_O-mannosyl-trnsfr"/>
</dbReference>
<dbReference type="Proteomes" id="UP001319121">
    <property type="component" value="Chromosome"/>
</dbReference>
<feature type="compositionally biased region" description="Polar residues" evidence="1">
    <location>
        <begin position="108"/>
        <end position="121"/>
    </location>
</feature>
<dbReference type="PANTHER" id="PTHR44809:SF1">
    <property type="entry name" value="PROTEIN O-MANNOSYL-TRANSFERASE TMTC1"/>
    <property type="match status" value="1"/>
</dbReference>
<protein>
    <recommendedName>
        <fullName evidence="5">Tetratricopeptide repeat protein</fullName>
    </recommendedName>
</protein>
<dbReference type="InterPro" id="IPR011990">
    <property type="entry name" value="TPR-like_helical_dom_sf"/>
</dbReference>
<evidence type="ECO:0000256" key="2">
    <source>
        <dbReference type="SAM" id="Phobius"/>
    </source>
</evidence>
<evidence type="ECO:0000256" key="1">
    <source>
        <dbReference type="SAM" id="MobiDB-lite"/>
    </source>
</evidence>
<dbReference type="PANTHER" id="PTHR44809">
    <property type="match status" value="1"/>
</dbReference>